<protein>
    <submittedName>
        <fullName evidence="1">Uncharacterized protein</fullName>
    </submittedName>
</protein>
<organism evidence="1 2">
    <name type="scientific">Leucogyrophana mollusca</name>
    <dbReference type="NCBI Taxonomy" id="85980"/>
    <lineage>
        <taxon>Eukaryota</taxon>
        <taxon>Fungi</taxon>
        <taxon>Dikarya</taxon>
        <taxon>Basidiomycota</taxon>
        <taxon>Agaricomycotina</taxon>
        <taxon>Agaricomycetes</taxon>
        <taxon>Agaricomycetidae</taxon>
        <taxon>Boletales</taxon>
        <taxon>Boletales incertae sedis</taxon>
        <taxon>Leucogyrophana</taxon>
    </lineage>
</organism>
<name>A0ACB8B4K5_9AGAM</name>
<proteinExistence type="predicted"/>
<sequence length="165" mass="18269">MRILISNHEPCLSTKHACSHNHNYNHVRSRRKTPAPGRMEYAVGTFGMEQSPQAQPLLMSAPTTSPHTRLPSATPAIAFPTLALQLTPWQPSTLRRSEDFQASYHLVGPSRDRPHFKLSSPCVSFAPRARTVRVRGLPKNEVRRAQLCLEGALPCVGFQLPARGG</sequence>
<dbReference type="Proteomes" id="UP000790709">
    <property type="component" value="Unassembled WGS sequence"/>
</dbReference>
<gene>
    <name evidence="1" type="ORF">BV22DRAFT_793010</name>
</gene>
<comment type="caution">
    <text evidence="1">The sequence shown here is derived from an EMBL/GenBank/DDBJ whole genome shotgun (WGS) entry which is preliminary data.</text>
</comment>
<reference evidence="1" key="1">
    <citation type="journal article" date="2021" name="New Phytol.">
        <title>Evolutionary innovations through gain and loss of genes in the ectomycorrhizal Boletales.</title>
        <authorList>
            <person name="Wu G."/>
            <person name="Miyauchi S."/>
            <person name="Morin E."/>
            <person name="Kuo A."/>
            <person name="Drula E."/>
            <person name="Varga T."/>
            <person name="Kohler A."/>
            <person name="Feng B."/>
            <person name="Cao Y."/>
            <person name="Lipzen A."/>
            <person name="Daum C."/>
            <person name="Hundley H."/>
            <person name="Pangilinan J."/>
            <person name="Johnson J."/>
            <person name="Barry K."/>
            <person name="LaButti K."/>
            <person name="Ng V."/>
            <person name="Ahrendt S."/>
            <person name="Min B."/>
            <person name="Choi I.G."/>
            <person name="Park H."/>
            <person name="Plett J.M."/>
            <person name="Magnuson J."/>
            <person name="Spatafora J.W."/>
            <person name="Nagy L.G."/>
            <person name="Henrissat B."/>
            <person name="Grigoriev I.V."/>
            <person name="Yang Z.L."/>
            <person name="Xu J."/>
            <person name="Martin F.M."/>
        </authorList>
    </citation>
    <scope>NUCLEOTIDE SEQUENCE</scope>
    <source>
        <strain evidence="1">KUC20120723A-06</strain>
    </source>
</reference>
<keyword evidence="2" id="KW-1185">Reference proteome</keyword>
<evidence type="ECO:0000313" key="1">
    <source>
        <dbReference type="EMBL" id="KAH7920590.1"/>
    </source>
</evidence>
<dbReference type="EMBL" id="MU266570">
    <property type="protein sequence ID" value="KAH7920590.1"/>
    <property type="molecule type" value="Genomic_DNA"/>
</dbReference>
<evidence type="ECO:0000313" key="2">
    <source>
        <dbReference type="Proteomes" id="UP000790709"/>
    </source>
</evidence>
<accession>A0ACB8B4K5</accession>